<evidence type="ECO:0000313" key="2">
    <source>
        <dbReference type="Proteomes" id="UP001642409"/>
    </source>
</evidence>
<gene>
    <name evidence="1" type="ORF">HINF_LOCUS11862</name>
</gene>
<accession>A0ABP1HF70</accession>
<sequence length="533" mass="62606">MHQKCTKKVDDRIVELTNLLSNKTLNLEILQKQLKIIIKCQNKFSENQIHDFVLAYQEHPCKHPFFNKFIKQILLKHQTQLNNMLTTYLQSKPKRSKLLLNQFKEFQKIHVGEEIYFQLIEKLIDESYNSHKDMQTEIVQIACLELMNPDQNIDLAHLLKVVEIEVKGQCDNNTIHKLFEAIKIRNPEEIIKFLNENYKTLKPPLNCKDLQDFKNQLEKCIEPRHFEKIKVLLHCLDDNFTDFNYLCSESPEQLCTDYNISLANSTYLLQFLAHYKQISIEFQIDLTSPFKDISKLDTAELLYELEINKLLTLNKPTKNILLKIPINQLINKQINCLKIDDIKNVNMILQLIVNFKINIQKITNLIGGTQCPPDFLENLCYYDSLNQTYKLRDNSILNAINQQFQNLSIENQETLKIFACVMLQHCGNLINELINQLSNNQKQSMVQDINKYWNEHIKMIELKLTDAELSEAKQFKYNYYCSVVSSSLEFQMKQALKKIKQNTSDIVEIELITQNWRNQMMNNAAKTLNQSGS</sequence>
<keyword evidence="2" id="KW-1185">Reference proteome</keyword>
<comment type="caution">
    <text evidence="1">The sequence shown here is derived from an EMBL/GenBank/DDBJ whole genome shotgun (WGS) entry which is preliminary data.</text>
</comment>
<organism evidence="1 2">
    <name type="scientific">Hexamita inflata</name>
    <dbReference type="NCBI Taxonomy" id="28002"/>
    <lineage>
        <taxon>Eukaryota</taxon>
        <taxon>Metamonada</taxon>
        <taxon>Diplomonadida</taxon>
        <taxon>Hexamitidae</taxon>
        <taxon>Hexamitinae</taxon>
        <taxon>Hexamita</taxon>
    </lineage>
</organism>
<proteinExistence type="predicted"/>
<dbReference type="EMBL" id="CAXDID020000026">
    <property type="protein sequence ID" value="CAL5991030.1"/>
    <property type="molecule type" value="Genomic_DNA"/>
</dbReference>
<dbReference type="Proteomes" id="UP001642409">
    <property type="component" value="Unassembled WGS sequence"/>
</dbReference>
<reference evidence="1 2" key="1">
    <citation type="submission" date="2024-07" db="EMBL/GenBank/DDBJ databases">
        <authorList>
            <person name="Akdeniz Z."/>
        </authorList>
    </citation>
    <scope>NUCLEOTIDE SEQUENCE [LARGE SCALE GENOMIC DNA]</scope>
</reference>
<name>A0ABP1HF70_9EUKA</name>
<protein>
    <submittedName>
        <fullName evidence="1">Hypothetical_protein</fullName>
    </submittedName>
</protein>
<evidence type="ECO:0000313" key="1">
    <source>
        <dbReference type="EMBL" id="CAL5991030.1"/>
    </source>
</evidence>